<feature type="chain" id="PRO_5034822540" evidence="3">
    <location>
        <begin position="33"/>
        <end position="135"/>
    </location>
</feature>
<evidence type="ECO:0000256" key="3">
    <source>
        <dbReference type="SAM" id="SignalP"/>
    </source>
</evidence>
<evidence type="ECO:0000256" key="1">
    <source>
        <dbReference type="ARBA" id="ARBA00004496"/>
    </source>
</evidence>
<organism evidence="4 5">
    <name type="scientific">Prolemur simus</name>
    <name type="common">Greater bamboo lemur</name>
    <name type="synonym">Hapalemur simus</name>
    <dbReference type="NCBI Taxonomy" id="1328070"/>
    <lineage>
        <taxon>Eukaryota</taxon>
        <taxon>Metazoa</taxon>
        <taxon>Chordata</taxon>
        <taxon>Craniata</taxon>
        <taxon>Vertebrata</taxon>
        <taxon>Euteleostomi</taxon>
        <taxon>Mammalia</taxon>
        <taxon>Eutheria</taxon>
        <taxon>Euarchontoglires</taxon>
        <taxon>Primates</taxon>
        <taxon>Strepsirrhini</taxon>
        <taxon>Lemuriformes</taxon>
        <taxon>Lemuridae</taxon>
        <taxon>Prolemur</taxon>
    </lineage>
</organism>
<dbReference type="PANTHER" id="PTHR46342">
    <property type="entry name" value="ALPHA-CATULIN"/>
    <property type="match status" value="1"/>
</dbReference>
<dbReference type="Proteomes" id="UP000694414">
    <property type="component" value="Unplaced"/>
</dbReference>
<dbReference type="PANTHER" id="PTHR46342:SF1">
    <property type="entry name" value="ALPHA-CATULIN"/>
    <property type="match status" value="1"/>
</dbReference>
<evidence type="ECO:0000313" key="5">
    <source>
        <dbReference type="Proteomes" id="UP000694414"/>
    </source>
</evidence>
<keyword evidence="5" id="KW-1185">Reference proteome</keyword>
<dbReference type="SUPFAM" id="SSF47220">
    <property type="entry name" value="alpha-catenin/vinculin-like"/>
    <property type="match status" value="1"/>
</dbReference>
<feature type="signal peptide" evidence="3">
    <location>
        <begin position="1"/>
        <end position="32"/>
    </location>
</feature>
<dbReference type="AlphaFoldDB" id="A0A8C8ZCX5"/>
<dbReference type="Gene3D" id="1.20.120.230">
    <property type="entry name" value="Alpha-catenin/vinculin-like"/>
    <property type="match status" value="1"/>
</dbReference>
<evidence type="ECO:0000256" key="2">
    <source>
        <dbReference type="ARBA" id="ARBA00022490"/>
    </source>
</evidence>
<keyword evidence="3" id="KW-0732">Signal</keyword>
<sequence>MTCYFSSQFTLRFALFSSLLLLDVFPSHQVFAAEGLKLTSSVQAFSKQLKDDDKLMLLLEINKLIPLCHQLQTITKTSLQNKVFLKVDKCIIKTRSMMALLVQLLSLCYKLLKKLPVENNRWVSVTNKDTIDSKT</sequence>
<dbReference type="GO" id="GO:0005737">
    <property type="term" value="C:cytoplasm"/>
    <property type="evidence" value="ECO:0007669"/>
    <property type="project" value="UniProtKB-SubCell"/>
</dbReference>
<dbReference type="Ensembl" id="ENSPSMT00000018604.1">
    <property type="protein sequence ID" value="ENSPSMP00000016027.1"/>
    <property type="gene ID" value="ENSPSMG00000011394.1"/>
</dbReference>
<evidence type="ECO:0000313" key="4">
    <source>
        <dbReference type="Ensembl" id="ENSPSMP00000016027.1"/>
    </source>
</evidence>
<dbReference type="InterPro" id="IPR030045">
    <property type="entry name" value="CTNNAL1"/>
</dbReference>
<protein>
    <submittedName>
        <fullName evidence="4">Uncharacterized protein</fullName>
    </submittedName>
</protein>
<dbReference type="GeneTree" id="ENSGT00960000189919"/>
<dbReference type="GO" id="GO:0007266">
    <property type="term" value="P:Rho protein signal transduction"/>
    <property type="evidence" value="ECO:0007669"/>
    <property type="project" value="InterPro"/>
</dbReference>
<dbReference type="GO" id="GO:0051015">
    <property type="term" value="F:actin filament binding"/>
    <property type="evidence" value="ECO:0007669"/>
    <property type="project" value="InterPro"/>
</dbReference>
<keyword evidence="2" id="KW-0963">Cytoplasm</keyword>
<accession>A0A8C8ZCX5</accession>
<comment type="subcellular location">
    <subcellularLocation>
        <location evidence="1">Cytoplasm</location>
    </subcellularLocation>
</comment>
<reference evidence="4" key="1">
    <citation type="submission" date="2025-08" db="UniProtKB">
        <authorList>
            <consortium name="Ensembl"/>
        </authorList>
    </citation>
    <scope>IDENTIFICATION</scope>
</reference>
<dbReference type="InterPro" id="IPR036723">
    <property type="entry name" value="Alpha-catenin/vinculin-like_sf"/>
</dbReference>
<reference evidence="4" key="2">
    <citation type="submission" date="2025-09" db="UniProtKB">
        <authorList>
            <consortium name="Ensembl"/>
        </authorList>
    </citation>
    <scope>IDENTIFICATION</scope>
</reference>
<dbReference type="GO" id="GO:0007155">
    <property type="term" value="P:cell adhesion"/>
    <property type="evidence" value="ECO:0007669"/>
    <property type="project" value="InterPro"/>
</dbReference>
<proteinExistence type="predicted"/>
<name>A0A8C8ZCX5_PROSS</name>